<protein>
    <submittedName>
        <fullName evidence="2">Putative secreted protein</fullName>
    </submittedName>
</protein>
<evidence type="ECO:0000313" key="2">
    <source>
        <dbReference type="EMBL" id="MBW74249.1"/>
    </source>
</evidence>
<dbReference type="EMBL" id="GGFL01010071">
    <property type="protein sequence ID" value="MBW74249.1"/>
    <property type="molecule type" value="Transcribed_RNA"/>
</dbReference>
<name>A0A2M4D9M0_ANODA</name>
<feature type="compositionally biased region" description="Polar residues" evidence="1">
    <location>
        <begin position="48"/>
        <end position="57"/>
    </location>
</feature>
<organism evidence="2">
    <name type="scientific">Anopheles darlingi</name>
    <name type="common">Mosquito</name>
    <dbReference type="NCBI Taxonomy" id="43151"/>
    <lineage>
        <taxon>Eukaryota</taxon>
        <taxon>Metazoa</taxon>
        <taxon>Ecdysozoa</taxon>
        <taxon>Arthropoda</taxon>
        <taxon>Hexapoda</taxon>
        <taxon>Insecta</taxon>
        <taxon>Pterygota</taxon>
        <taxon>Neoptera</taxon>
        <taxon>Endopterygota</taxon>
        <taxon>Diptera</taxon>
        <taxon>Nematocera</taxon>
        <taxon>Culicoidea</taxon>
        <taxon>Culicidae</taxon>
        <taxon>Anophelinae</taxon>
        <taxon>Anopheles</taxon>
    </lineage>
</organism>
<proteinExistence type="predicted"/>
<dbReference type="AlphaFoldDB" id="A0A2M4D9M0"/>
<feature type="compositionally biased region" description="Low complexity" evidence="1">
    <location>
        <begin position="1"/>
        <end position="29"/>
    </location>
</feature>
<evidence type="ECO:0000256" key="1">
    <source>
        <dbReference type="SAM" id="MobiDB-lite"/>
    </source>
</evidence>
<sequence length="75" mass="8112">MAATVAVAAAAPPSSSKPSHSFPSFSTPSLTRSNRKAQDEVVVETHPTEQQQQKSLTNVSNRICKKHLKCPLLQI</sequence>
<accession>A0A2M4D9M0</accession>
<reference evidence="2" key="1">
    <citation type="submission" date="2018-01" db="EMBL/GenBank/DDBJ databases">
        <title>An insight into the sialome of Amazonian anophelines.</title>
        <authorList>
            <person name="Ribeiro J.M."/>
            <person name="Scarpassa V."/>
            <person name="Calvo E."/>
        </authorList>
    </citation>
    <scope>NUCLEOTIDE SEQUENCE</scope>
</reference>
<feature type="region of interest" description="Disordered" evidence="1">
    <location>
        <begin position="1"/>
        <end position="57"/>
    </location>
</feature>